<evidence type="ECO:0000259" key="2">
    <source>
        <dbReference type="PROSITE" id="PS51505"/>
    </source>
</evidence>
<dbReference type="PROSITE" id="PS51505">
    <property type="entry name" value="SCA7"/>
    <property type="match status" value="1"/>
</dbReference>
<protein>
    <recommendedName>
        <fullName evidence="2">SCA7 domain-containing protein</fullName>
    </recommendedName>
</protein>
<sequence length="363" mass="39756">MAAVNGARKGLSKNATNKLSLVDPSIYDKILTEADRKPVKLKVKYTPAKQSDPGRWNDENKVTGGHDADKKDAAPPPTSPLINQVDNKIAIAFPSGRPFEDTVDIVQCKHCKKPVLKLAAPDHIRSCLRKKQEKLLKKKEAKEAKDAALRKERNGGISPAGSDDESSIKRARKTAVDGDGVAKKAGKKRKAEDDGKAGSAKKKKKDDLKAKKPAKGPVDVEKQCGVPLPNGALCARSLTCKSHSMGAKRAVPGRSAPYDVLLAQYQKKNQAKQQRTFLLLCTQPLHTEVLTCRCRGCDRRQCPSSRRLRTWQRRLGRGTRSSHVRHLSVSANKSTLWGAVCRLPACLDAVDIHHCKIQISSHA</sequence>
<dbReference type="InterPro" id="IPR037804">
    <property type="entry name" value="SGF73"/>
</dbReference>
<dbReference type="GO" id="GO:0006357">
    <property type="term" value="P:regulation of transcription by RNA polymerase II"/>
    <property type="evidence" value="ECO:0007669"/>
    <property type="project" value="TreeGrafter"/>
</dbReference>
<dbReference type="RefSeq" id="XP_016211923.1">
    <property type="nucleotide sequence ID" value="XM_016360211.1"/>
</dbReference>
<evidence type="ECO:0000313" key="3">
    <source>
        <dbReference type="EMBL" id="KIW02054.1"/>
    </source>
</evidence>
<feature type="region of interest" description="Disordered" evidence="1">
    <location>
        <begin position="135"/>
        <end position="220"/>
    </location>
</feature>
<dbReference type="HOGENOM" id="CLU_763334_0_0_1"/>
<dbReference type="AlphaFoldDB" id="A0A0D2ASB8"/>
<dbReference type="GeneID" id="27314527"/>
<feature type="domain" description="SCA7" evidence="2">
    <location>
        <begin position="211"/>
        <end position="277"/>
    </location>
</feature>
<dbReference type="Proteomes" id="UP000053259">
    <property type="component" value="Unassembled WGS sequence"/>
</dbReference>
<organism evidence="3 4">
    <name type="scientific">Verruconis gallopava</name>
    <dbReference type="NCBI Taxonomy" id="253628"/>
    <lineage>
        <taxon>Eukaryota</taxon>
        <taxon>Fungi</taxon>
        <taxon>Dikarya</taxon>
        <taxon>Ascomycota</taxon>
        <taxon>Pezizomycotina</taxon>
        <taxon>Dothideomycetes</taxon>
        <taxon>Pleosporomycetidae</taxon>
        <taxon>Venturiales</taxon>
        <taxon>Sympoventuriaceae</taxon>
        <taxon>Verruconis</taxon>
    </lineage>
</organism>
<name>A0A0D2ASB8_9PEZI</name>
<evidence type="ECO:0000313" key="4">
    <source>
        <dbReference type="Proteomes" id="UP000053259"/>
    </source>
</evidence>
<evidence type="ECO:0000256" key="1">
    <source>
        <dbReference type="SAM" id="MobiDB-lite"/>
    </source>
</evidence>
<dbReference type="Gene3D" id="6.10.140.670">
    <property type="match status" value="1"/>
</dbReference>
<dbReference type="GO" id="GO:0031048">
    <property type="term" value="P:regulatory ncRNA-mediated heterochromatin formation"/>
    <property type="evidence" value="ECO:0007669"/>
    <property type="project" value="TreeGrafter"/>
</dbReference>
<feature type="compositionally biased region" description="Basic and acidic residues" evidence="1">
    <location>
        <begin position="135"/>
        <end position="154"/>
    </location>
</feature>
<dbReference type="PANTHER" id="PTHR47805">
    <property type="entry name" value="SAGA-ASSOCIATED FACTOR 73"/>
    <property type="match status" value="1"/>
</dbReference>
<reference evidence="3 4" key="1">
    <citation type="submission" date="2015-01" db="EMBL/GenBank/DDBJ databases">
        <title>The Genome Sequence of Ochroconis gallopava CBS43764.</title>
        <authorList>
            <consortium name="The Broad Institute Genomics Platform"/>
            <person name="Cuomo C."/>
            <person name="de Hoog S."/>
            <person name="Gorbushina A."/>
            <person name="Stielow B."/>
            <person name="Teixiera M."/>
            <person name="Abouelleil A."/>
            <person name="Chapman S.B."/>
            <person name="Priest M."/>
            <person name="Young S.K."/>
            <person name="Wortman J."/>
            <person name="Nusbaum C."/>
            <person name="Birren B."/>
        </authorList>
    </citation>
    <scope>NUCLEOTIDE SEQUENCE [LARGE SCALE GENOMIC DNA]</scope>
    <source>
        <strain evidence="3 4">CBS 43764</strain>
    </source>
</reference>
<feature type="region of interest" description="Disordered" evidence="1">
    <location>
        <begin position="43"/>
        <end position="82"/>
    </location>
</feature>
<dbReference type="EMBL" id="KN847551">
    <property type="protein sequence ID" value="KIW02054.1"/>
    <property type="molecule type" value="Genomic_DNA"/>
</dbReference>
<dbReference type="PANTHER" id="PTHR47805:SF1">
    <property type="entry name" value="SAGA-ASSOCIATED FACTOR 73"/>
    <property type="match status" value="1"/>
</dbReference>
<keyword evidence="4" id="KW-1185">Reference proteome</keyword>
<proteinExistence type="predicted"/>
<dbReference type="VEuPathDB" id="FungiDB:PV09_06554"/>
<dbReference type="Pfam" id="PF08313">
    <property type="entry name" value="SCA7"/>
    <property type="match status" value="1"/>
</dbReference>
<dbReference type="InterPro" id="IPR013243">
    <property type="entry name" value="SCA7_dom"/>
</dbReference>
<dbReference type="OrthoDB" id="21678at2759"/>
<accession>A0A0D2ASB8</accession>
<feature type="compositionally biased region" description="Basic and acidic residues" evidence="1">
    <location>
        <begin position="55"/>
        <end position="73"/>
    </location>
</feature>
<gene>
    <name evidence="3" type="ORF">PV09_06554</name>
</gene>
<dbReference type="GO" id="GO:1904802">
    <property type="term" value="P:RITS complex assembly"/>
    <property type="evidence" value="ECO:0007669"/>
    <property type="project" value="TreeGrafter"/>
</dbReference>
<dbReference type="GO" id="GO:0000124">
    <property type="term" value="C:SAGA complex"/>
    <property type="evidence" value="ECO:0007669"/>
    <property type="project" value="InterPro"/>
</dbReference>